<protein>
    <submittedName>
        <fullName evidence="3">Uncharacterized protein</fullName>
    </submittedName>
</protein>
<keyword evidence="2" id="KW-0812">Transmembrane</keyword>
<evidence type="ECO:0000313" key="3">
    <source>
        <dbReference type="EMBL" id="KOS17151.1"/>
    </source>
</evidence>
<dbReference type="EMBL" id="LGSR01000028">
    <property type="protein sequence ID" value="KOS17151.1"/>
    <property type="molecule type" value="Genomic_DNA"/>
</dbReference>
<feature type="region of interest" description="Disordered" evidence="1">
    <location>
        <begin position="133"/>
        <end position="161"/>
    </location>
</feature>
<dbReference type="PANTHER" id="PTHR37848">
    <property type="entry name" value="EXPRESSED PROTEIN"/>
    <property type="match status" value="1"/>
</dbReference>
<sequence length="492" mass="53921">MGKPSDQAVPPGASSSSSRPGPPPQRYFDDDPTELSADNLDLDLDLPPLYEEIAGPREIPGRNRNGIDASLLRVDFGNSDVYGRLGPAGLGVQPFRRDPRGEAEYYVDSTLARDPGALEQALRALARVPPRPFAVVRGTHTETRQRGDDDGSGSGSGRSEDRTVVDFDVEIEMTHLLFASPAGGVSMDMDVDLGANSGTQLRVAGNQDYVRRGTVLRSYAPGFSSSSSPSPSPSSSSSAAALEAGAPSVQEWCHRFCASGAGLKALRLERRAVGFDLDLLAARLEDAVRATNYRGRVDVSFPVRGARVEILNDCRTNRWRLTRWVVVLCCVTLLFVVTWPWLWLRTKRWDTFYTEWRFSEEVEDDDDDDNNNNFSNDGARPRRYTSMSEQAWLDMWTRALQTAVLQRRRGQLDQRDLVSANAAAAAAAGLGMDAPGMEAFAGAGGQLEAMGIVNRWFGWGGERSDGAGRGGWGGDRRGRIRMLPRFGGRRSW</sequence>
<keyword evidence="2" id="KW-1133">Transmembrane helix</keyword>
<evidence type="ECO:0000313" key="4">
    <source>
        <dbReference type="Proteomes" id="UP000053831"/>
    </source>
</evidence>
<feature type="compositionally biased region" description="Low complexity" evidence="1">
    <location>
        <begin position="10"/>
        <end position="19"/>
    </location>
</feature>
<comment type="caution">
    <text evidence="3">The sequence shown here is derived from an EMBL/GenBank/DDBJ whole genome shotgun (WGS) entry which is preliminary data.</text>
</comment>
<keyword evidence="4" id="KW-1185">Reference proteome</keyword>
<evidence type="ECO:0000256" key="2">
    <source>
        <dbReference type="SAM" id="Phobius"/>
    </source>
</evidence>
<organism evidence="3 4">
    <name type="scientific">Escovopsis weberi</name>
    <dbReference type="NCBI Taxonomy" id="150374"/>
    <lineage>
        <taxon>Eukaryota</taxon>
        <taxon>Fungi</taxon>
        <taxon>Dikarya</taxon>
        <taxon>Ascomycota</taxon>
        <taxon>Pezizomycotina</taxon>
        <taxon>Sordariomycetes</taxon>
        <taxon>Hypocreomycetidae</taxon>
        <taxon>Hypocreales</taxon>
        <taxon>Hypocreaceae</taxon>
        <taxon>Escovopsis</taxon>
    </lineage>
</organism>
<gene>
    <name evidence="3" type="ORF">ESCO_005914</name>
</gene>
<dbReference type="Proteomes" id="UP000053831">
    <property type="component" value="Unassembled WGS sequence"/>
</dbReference>
<reference evidence="3 4" key="1">
    <citation type="submission" date="2015-07" db="EMBL/GenBank/DDBJ databases">
        <title>The genome of the fungus Escovopsis weberi, a specialized disease agent of ant agriculture.</title>
        <authorList>
            <person name="de Man T.J."/>
            <person name="Stajich J.E."/>
            <person name="Kubicek C.P."/>
            <person name="Chenthamara K."/>
            <person name="Atanasova L."/>
            <person name="Druzhinina I.S."/>
            <person name="Birnbaum S."/>
            <person name="Barribeau S.M."/>
            <person name="Teiling C."/>
            <person name="Suen G."/>
            <person name="Currie C."/>
            <person name="Gerardo N.M."/>
        </authorList>
    </citation>
    <scope>NUCLEOTIDE SEQUENCE [LARGE SCALE GENOMIC DNA]</scope>
</reference>
<name>A0A0M8N0D0_ESCWE</name>
<dbReference type="OrthoDB" id="203796at2759"/>
<accession>A0A0M8N0D0</accession>
<feature type="compositionally biased region" description="Basic and acidic residues" evidence="1">
    <location>
        <begin position="139"/>
        <end position="149"/>
    </location>
</feature>
<evidence type="ECO:0000256" key="1">
    <source>
        <dbReference type="SAM" id="MobiDB-lite"/>
    </source>
</evidence>
<dbReference type="AlphaFoldDB" id="A0A0M8N0D0"/>
<keyword evidence="2" id="KW-0472">Membrane</keyword>
<feature type="transmembrane region" description="Helical" evidence="2">
    <location>
        <begin position="324"/>
        <end position="344"/>
    </location>
</feature>
<proteinExistence type="predicted"/>
<dbReference type="PANTHER" id="PTHR37848:SF1">
    <property type="entry name" value="SUN DOMAIN-CONTAINING PROTEIN"/>
    <property type="match status" value="1"/>
</dbReference>
<feature type="region of interest" description="Disordered" evidence="1">
    <location>
        <begin position="1"/>
        <end position="65"/>
    </location>
</feature>